<evidence type="ECO:0000313" key="2">
    <source>
        <dbReference type="Proteomes" id="UP000265703"/>
    </source>
</evidence>
<dbReference type="STRING" id="658196.A0A397S969"/>
<keyword evidence="2" id="KW-1185">Reference proteome</keyword>
<protein>
    <submittedName>
        <fullName evidence="1">Uncharacterized protein</fullName>
    </submittedName>
</protein>
<dbReference type="Proteomes" id="UP000265703">
    <property type="component" value="Unassembled WGS sequence"/>
</dbReference>
<gene>
    <name evidence="1" type="ORF">C1645_834673</name>
</gene>
<name>A0A397S969_9GLOM</name>
<accession>A0A397S969</accession>
<dbReference type="AlphaFoldDB" id="A0A397S969"/>
<organism evidence="1 2">
    <name type="scientific">Glomus cerebriforme</name>
    <dbReference type="NCBI Taxonomy" id="658196"/>
    <lineage>
        <taxon>Eukaryota</taxon>
        <taxon>Fungi</taxon>
        <taxon>Fungi incertae sedis</taxon>
        <taxon>Mucoromycota</taxon>
        <taxon>Glomeromycotina</taxon>
        <taxon>Glomeromycetes</taxon>
        <taxon>Glomerales</taxon>
        <taxon>Glomeraceae</taxon>
        <taxon>Glomus</taxon>
    </lineage>
</organism>
<reference evidence="1 2" key="1">
    <citation type="submission" date="2018-06" db="EMBL/GenBank/DDBJ databases">
        <title>Comparative genomics reveals the genomic features of Rhizophagus irregularis, R. cerebriforme, R. diaphanum and Gigaspora rosea, and their symbiotic lifestyle signature.</title>
        <authorList>
            <person name="Morin E."/>
            <person name="San Clemente H."/>
            <person name="Chen E.C.H."/>
            <person name="De La Providencia I."/>
            <person name="Hainaut M."/>
            <person name="Kuo A."/>
            <person name="Kohler A."/>
            <person name="Murat C."/>
            <person name="Tang N."/>
            <person name="Roy S."/>
            <person name="Loubradou J."/>
            <person name="Henrissat B."/>
            <person name="Grigoriev I.V."/>
            <person name="Corradi N."/>
            <person name="Roux C."/>
            <person name="Martin F.M."/>
        </authorList>
    </citation>
    <scope>NUCLEOTIDE SEQUENCE [LARGE SCALE GENOMIC DNA]</scope>
    <source>
        <strain evidence="1 2">DAOM 227022</strain>
    </source>
</reference>
<proteinExistence type="predicted"/>
<dbReference type="EMBL" id="QKYT01000621">
    <property type="protein sequence ID" value="RIA82883.1"/>
    <property type="molecule type" value="Genomic_DNA"/>
</dbReference>
<sequence length="144" mass="16777">MENEHNIIKKGWCYTGNLTDCMNRLLFILAEIKLETEAKKLKINKNNFTISKNKLQLCYIRGLHSIKLYLVENGLQIAAKNFEGNIEKIHLLELHGEEIGAKKTIREYLYRYLLEKEIIDSEFENTTDKSEMTNNERIGELGAL</sequence>
<comment type="caution">
    <text evidence="1">The sequence shown here is derived from an EMBL/GenBank/DDBJ whole genome shotgun (WGS) entry which is preliminary data.</text>
</comment>
<evidence type="ECO:0000313" key="1">
    <source>
        <dbReference type="EMBL" id="RIA82883.1"/>
    </source>
</evidence>
<dbReference type="OrthoDB" id="2328394at2759"/>